<dbReference type="PROSITE" id="PS00059">
    <property type="entry name" value="ADH_ZINC"/>
    <property type="match status" value="1"/>
</dbReference>
<dbReference type="GO" id="GO:0004022">
    <property type="term" value="F:alcohol dehydrogenase (NAD+) activity"/>
    <property type="evidence" value="ECO:0007669"/>
    <property type="project" value="UniProtKB-EC"/>
</dbReference>
<evidence type="ECO:0000256" key="6">
    <source>
        <dbReference type="ARBA" id="ARBA00023002"/>
    </source>
</evidence>
<evidence type="ECO:0000256" key="5">
    <source>
        <dbReference type="ARBA" id="ARBA00022833"/>
    </source>
</evidence>
<dbReference type="EC" id="1.1.1.1" evidence="3"/>
<evidence type="ECO:0000256" key="8">
    <source>
        <dbReference type="ARBA" id="ARBA00049243"/>
    </source>
</evidence>
<dbReference type="InterPro" id="IPR020843">
    <property type="entry name" value="ER"/>
</dbReference>
<dbReference type="Gene3D" id="3.90.180.10">
    <property type="entry name" value="Medium-chain alcohol dehydrogenases, catalytic domain"/>
    <property type="match status" value="1"/>
</dbReference>
<evidence type="ECO:0000313" key="11">
    <source>
        <dbReference type="EMBL" id="EKF22593.1"/>
    </source>
</evidence>
<dbReference type="RefSeq" id="WP_005629493.1">
    <property type="nucleotide sequence ID" value="NZ_AMRA01000095.1"/>
</dbReference>
<dbReference type="SMART" id="SM00829">
    <property type="entry name" value="PKS_ER"/>
    <property type="match status" value="1"/>
</dbReference>
<comment type="caution">
    <text evidence="11">The sequence shown here is derived from an EMBL/GenBank/DDBJ whole genome shotgun (WGS) entry which is preliminary data.</text>
</comment>
<dbReference type="PANTHER" id="PTHR42940">
    <property type="entry name" value="ALCOHOL DEHYDROGENASE 1-RELATED"/>
    <property type="match status" value="1"/>
</dbReference>
<evidence type="ECO:0000256" key="4">
    <source>
        <dbReference type="ARBA" id="ARBA00022723"/>
    </source>
</evidence>
<dbReference type="InterPro" id="IPR013149">
    <property type="entry name" value="ADH-like_C"/>
</dbReference>
<dbReference type="PANTHER" id="PTHR42940:SF8">
    <property type="entry name" value="VACUOLAR PROTEIN SORTING-ASSOCIATED PROTEIN 11"/>
    <property type="match status" value="1"/>
</dbReference>
<dbReference type="GO" id="GO:0008270">
    <property type="term" value="F:zinc ion binding"/>
    <property type="evidence" value="ECO:0007669"/>
    <property type="project" value="InterPro"/>
</dbReference>
<evidence type="ECO:0000256" key="3">
    <source>
        <dbReference type="ARBA" id="ARBA00013190"/>
    </source>
</evidence>
<dbReference type="eggNOG" id="COG1064">
    <property type="taxonomic scope" value="Bacteria"/>
</dbReference>
<keyword evidence="4 9" id="KW-0479">Metal-binding</keyword>
<dbReference type="InterPro" id="IPR011032">
    <property type="entry name" value="GroES-like_sf"/>
</dbReference>
<dbReference type="SUPFAM" id="SSF51735">
    <property type="entry name" value="NAD(P)-binding Rossmann-fold domains"/>
    <property type="match status" value="1"/>
</dbReference>
<dbReference type="OrthoDB" id="3567264at2"/>
<evidence type="ECO:0000256" key="1">
    <source>
        <dbReference type="ARBA" id="ARBA00001947"/>
    </source>
</evidence>
<evidence type="ECO:0000313" key="12">
    <source>
        <dbReference type="Proteomes" id="UP000006265"/>
    </source>
</evidence>
<proteinExistence type="inferred from homology"/>
<dbReference type="EMBL" id="AMRA01000095">
    <property type="protein sequence ID" value="EKF22593.1"/>
    <property type="molecule type" value="Genomic_DNA"/>
</dbReference>
<dbReference type="PATRIC" id="fig|1122247.3.peg.3196"/>
<dbReference type="Pfam" id="PF08240">
    <property type="entry name" value="ADH_N"/>
    <property type="match status" value="1"/>
</dbReference>
<dbReference type="InterPro" id="IPR002328">
    <property type="entry name" value="ADH_Zn_CS"/>
</dbReference>
<protein>
    <recommendedName>
        <fullName evidence="3">alcohol dehydrogenase</fullName>
        <ecNumber evidence="3">1.1.1.1</ecNumber>
    </recommendedName>
</protein>
<comment type="cofactor">
    <cofactor evidence="1 9">
        <name>Zn(2+)</name>
        <dbReference type="ChEBI" id="CHEBI:29105"/>
    </cofactor>
</comment>
<dbReference type="Pfam" id="PF00107">
    <property type="entry name" value="ADH_zinc_N"/>
    <property type="match status" value="1"/>
</dbReference>
<sequence length="348" mass="36381">MKALRLMGWKSEPELVEVPKPTPGPGQVVVKIGGAGACHSDLHLMHDFDAGMMPWQLPFTLGHENAGWVEAVGDGVTTVSEGDAVAVYGPWGCGTCERCRLGTENYCENPLGAPVLSGGGGLGMDGGMAEYLLVPFERLLVRLPDGLDPVTAAPLTDAGLTPYHAIRRSWPKMTPTSTVVVIGVGGLGHLAVQLIKATTAARVIAVDNRRAALDLAGAVGADHTLESDASTAGAIRDLTGGRGADVLLDFVGADATIELARSAARSLGDVTIVGIAGGSVPLSFFSQPYEVSIQTTYWGSRPELVELLDLAARGALHIESTTYSLDDAARAYRDLHEGRVRGRAVIVP</sequence>
<dbReference type="SUPFAM" id="SSF50129">
    <property type="entry name" value="GroES-like"/>
    <property type="match status" value="1"/>
</dbReference>
<accession>K5B7V2</accession>
<evidence type="ECO:0000256" key="2">
    <source>
        <dbReference type="ARBA" id="ARBA00008072"/>
    </source>
</evidence>
<evidence type="ECO:0000256" key="9">
    <source>
        <dbReference type="RuleBase" id="RU361277"/>
    </source>
</evidence>
<dbReference type="InterPro" id="IPR036291">
    <property type="entry name" value="NAD(P)-bd_dom_sf"/>
</dbReference>
<feature type="domain" description="Enoyl reductase (ER)" evidence="10">
    <location>
        <begin position="2"/>
        <end position="346"/>
    </location>
</feature>
<dbReference type="AlphaFoldDB" id="K5B7V2"/>
<dbReference type="Proteomes" id="UP000006265">
    <property type="component" value="Unassembled WGS sequence"/>
</dbReference>
<comment type="catalytic activity">
    <reaction evidence="7">
        <text>a secondary alcohol + NAD(+) = a ketone + NADH + H(+)</text>
        <dbReference type="Rhea" id="RHEA:10740"/>
        <dbReference type="ChEBI" id="CHEBI:15378"/>
        <dbReference type="ChEBI" id="CHEBI:17087"/>
        <dbReference type="ChEBI" id="CHEBI:35681"/>
        <dbReference type="ChEBI" id="CHEBI:57540"/>
        <dbReference type="ChEBI" id="CHEBI:57945"/>
        <dbReference type="EC" id="1.1.1.1"/>
    </reaction>
</comment>
<dbReference type="InterPro" id="IPR013154">
    <property type="entry name" value="ADH-like_N"/>
</dbReference>
<keyword evidence="12" id="KW-1185">Reference proteome</keyword>
<dbReference type="Gene3D" id="3.40.50.720">
    <property type="entry name" value="NAD(P)-binding Rossmann-like Domain"/>
    <property type="match status" value="1"/>
</dbReference>
<reference evidence="11 12" key="1">
    <citation type="journal article" date="2012" name="J. Bacteriol.">
        <title>Genome sequence of Mycobacterium hassiacum DSM 44199, a rare source of heat-stable mycobacterial proteins.</title>
        <authorList>
            <person name="Tiago I."/>
            <person name="Maranha A."/>
            <person name="Mendes V."/>
            <person name="Alarico S."/>
            <person name="Moynihan P.J."/>
            <person name="Clarke A.J."/>
            <person name="Macedo-Ribeiro S."/>
            <person name="Pereira P.J."/>
            <person name="Empadinhas N."/>
        </authorList>
    </citation>
    <scope>NUCLEOTIDE SEQUENCE [LARGE SCALE GENOMIC DNA]</scope>
    <source>
        <strain evidence="12">DSM 44199 / CIP 105218 / JCM 12690 / 3849</strain>
    </source>
</reference>
<evidence type="ECO:0000259" key="10">
    <source>
        <dbReference type="SMART" id="SM00829"/>
    </source>
</evidence>
<gene>
    <name evidence="11" type="primary">sadh</name>
    <name evidence="11" type="ORF">C731_3333</name>
</gene>
<organism evidence="11 12">
    <name type="scientific">Mycolicibacterium hassiacum (strain DSM 44199 / CIP 105218 / JCM 12690 / 3849)</name>
    <name type="common">Mycobacterium hassiacum</name>
    <dbReference type="NCBI Taxonomy" id="1122247"/>
    <lineage>
        <taxon>Bacteria</taxon>
        <taxon>Bacillati</taxon>
        <taxon>Actinomycetota</taxon>
        <taxon>Actinomycetes</taxon>
        <taxon>Mycobacteriales</taxon>
        <taxon>Mycobacteriaceae</taxon>
        <taxon>Mycolicibacterium</taxon>
    </lineage>
</organism>
<comment type="catalytic activity">
    <reaction evidence="8">
        <text>a primary alcohol + NAD(+) = an aldehyde + NADH + H(+)</text>
        <dbReference type="Rhea" id="RHEA:10736"/>
        <dbReference type="ChEBI" id="CHEBI:15378"/>
        <dbReference type="ChEBI" id="CHEBI:15734"/>
        <dbReference type="ChEBI" id="CHEBI:17478"/>
        <dbReference type="ChEBI" id="CHEBI:57540"/>
        <dbReference type="ChEBI" id="CHEBI:57945"/>
        <dbReference type="EC" id="1.1.1.1"/>
    </reaction>
</comment>
<dbReference type="STRING" id="1122247.GCA_000379865_04263"/>
<keyword evidence="6 11" id="KW-0560">Oxidoreductase</keyword>
<name>K5B7V2_MYCHD</name>
<dbReference type="CDD" id="cd05284">
    <property type="entry name" value="arabinose_DH_like"/>
    <property type="match status" value="1"/>
</dbReference>
<evidence type="ECO:0000256" key="7">
    <source>
        <dbReference type="ARBA" id="ARBA00049164"/>
    </source>
</evidence>
<keyword evidence="5 9" id="KW-0862">Zinc</keyword>
<comment type="similarity">
    <text evidence="2 9">Belongs to the zinc-containing alcohol dehydrogenase family.</text>
</comment>